<dbReference type="AlphaFoldDB" id="A0A2M4CCF9"/>
<reference evidence="2" key="1">
    <citation type="submission" date="2018-01" db="EMBL/GenBank/DDBJ databases">
        <title>An insight into the sialome of Amazonian anophelines.</title>
        <authorList>
            <person name="Ribeiro J.M."/>
            <person name="Scarpassa V."/>
            <person name="Calvo E."/>
        </authorList>
    </citation>
    <scope>NUCLEOTIDE SEQUENCE</scope>
    <source>
        <tissue evidence="2">Salivary glands</tissue>
    </source>
</reference>
<sequence length="78" mass="7740">MLVQLCCPVSVVVAASLALFGNIVASRACTLSMEKAGTDGTTTLVGTVVLCLKSLNSPKSSSSSSFSASCASHPGVSC</sequence>
<name>A0A2M4CCF9_9DIPT</name>
<evidence type="ECO:0000313" key="2">
    <source>
        <dbReference type="EMBL" id="MBW62905.1"/>
    </source>
</evidence>
<feature type="region of interest" description="Disordered" evidence="1">
    <location>
        <begin position="56"/>
        <end position="78"/>
    </location>
</feature>
<organism evidence="2">
    <name type="scientific">Anopheles marajoara</name>
    <dbReference type="NCBI Taxonomy" id="58244"/>
    <lineage>
        <taxon>Eukaryota</taxon>
        <taxon>Metazoa</taxon>
        <taxon>Ecdysozoa</taxon>
        <taxon>Arthropoda</taxon>
        <taxon>Hexapoda</taxon>
        <taxon>Insecta</taxon>
        <taxon>Pterygota</taxon>
        <taxon>Neoptera</taxon>
        <taxon>Endopterygota</taxon>
        <taxon>Diptera</taxon>
        <taxon>Nematocera</taxon>
        <taxon>Culicoidea</taxon>
        <taxon>Culicidae</taxon>
        <taxon>Anophelinae</taxon>
        <taxon>Anopheles</taxon>
    </lineage>
</organism>
<feature type="compositionally biased region" description="Low complexity" evidence="1">
    <location>
        <begin position="56"/>
        <end position="72"/>
    </location>
</feature>
<proteinExistence type="predicted"/>
<protein>
    <submittedName>
        <fullName evidence="2">Putative secreted protein</fullName>
    </submittedName>
</protein>
<accession>A0A2M4CCF9</accession>
<evidence type="ECO:0000256" key="1">
    <source>
        <dbReference type="SAM" id="MobiDB-lite"/>
    </source>
</evidence>
<dbReference type="EMBL" id="GGFJ01013764">
    <property type="protein sequence ID" value="MBW62905.1"/>
    <property type="molecule type" value="Transcribed_RNA"/>
</dbReference>